<evidence type="ECO:0000256" key="5">
    <source>
        <dbReference type="ARBA" id="ARBA00023136"/>
    </source>
</evidence>
<dbReference type="GO" id="GO:0016020">
    <property type="term" value="C:membrane"/>
    <property type="evidence" value="ECO:0007669"/>
    <property type="project" value="UniProtKB-SubCell"/>
</dbReference>
<feature type="region of interest" description="Disordered" evidence="6">
    <location>
        <begin position="645"/>
        <end position="676"/>
    </location>
</feature>
<evidence type="ECO:0008006" key="10">
    <source>
        <dbReference type="Google" id="ProtNLM"/>
    </source>
</evidence>
<keyword evidence="3 7" id="KW-0812">Transmembrane</keyword>
<evidence type="ECO:0000256" key="1">
    <source>
        <dbReference type="ARBA" id="ARBA00004141"/>
    </source>
</evidence>
<dbReference type="AlphaFoldDB" id="A0A9W6ZS63"/>
<proteinExistence type="inferred from homology"/>
<name>A0A9W6ZS63_9STRA</name>
<accession>A0A9W6ZS63</accession>
<keyword evidence="5 7" id="KW-0472">Membrane</keyword>
<dbReference type="Pfam" id="PF05602">
    <property type="entry name" value="CLPTM1"/>
    <property type="match status" value="1"/>
</dbReference>
<dbReference type="InterPro" id="IPR008429">
    <property type="entry name" value="CLPTM1"/>
</dbReference>
<dbReference type="EMBL" id="BRXW01000478">
    <property type="protein sequence ID" value="GMH58386.1"/>
    <property type="molecule type" value="Genomic_DNA"/>
</dbReference>
<comment type="similarity">
    <text evidence="2">Belongs to the CLPTM1 family.</text>
</comment>
<dbReference type="PANTHER" id="PTHR21347">
    <property type="entry name" value="CLEFT LIP AND PALATE ASSOCIATED TRANSMEMBRANE PROTEIN-RELATED"/>
    <property type="match status" value="1"/>
</dbReference>
<feature type="transmembrane region" description="Helical" evidence="7">
    <location>
        <begin position="390"/>
        <end position="410"/>
    </location>
</feature>
<evidence type="ECO:0000256" key="3">
    <source>
        <dbReference type="ARBA" id="ARBA00022692"/>
    </source>
</evidence>
<reference evidence="9" key="1">
    <citation type="journal article" date="2023" name="Commun. Biol.">
        <title>Genome analysis of Parmales, the sister group of diatoms, reveals the evolutionary specialization of diatoms from phago-mixotrophs to photoautotrophs.</title>
        <authorList>
            <person name="Ban H."/>
            <person name="Sato S."/>
            <person name="Yoshikawa S."/>
            <person name="Yamada K."/>
            <person name="Nakamura Y."/>
            <person name="Ichinomiya M."/>
            <person name="Sato N."/>
            <person name="Blanc-Mathieu R."/>
            <person name="Endo H."/>
            <person name="Kuwata A."/>
            <person name="Ogata H."/>
        </authorList>
    </citation>
    <scope>NUCLEOTIDE SEQUENCE [LARGE SCALE GENOMIC DNA]</scope>
    <source>
        <strain evidence="9">NIES 3700</strain>
    </source>
</reference>
<sequence length="676" mass="75878">MATTNTNAPASNNDDQQPAAPTGMFGSVFRTLMFYFVFMGVKNMMSPSNKDLGPTTTTQANGDMDVAAPASAAVKSNPLSGFVPDAVLNPYGDDIPKFAKKGPPHSCAWNFGAPVDFDVIFTESLDFDISGWKRSVGSQGETVSEDPDVLFYWGQGGYRFGLDGQEDRTLTSNFTLTPNMANNASVYAHIFLTHSGYSSDPASKNKPYLDTKTTYKRVQMNKHRLRKKDSDDRNLLGEWHDQDAGKEEAVFVEDNSVLGKATANRSEDVWLSFWKPTLHMQLVKMNSPFPRGGLPDQFAHQMEFVDTVAGQYFPVLYVNEFWMTSDKLQTINGTREGGQLPLEMSIGTIGMFKWQGMSSMQHQWKMQEAMGGRDGESDILVNMITDTNPVLLAITVCVSMLHSLFDILAFKNDIAFFKGKKSMEGLSIRTMVVNLFFQVVIFLYLFDNDTSFMVLMSNGVGLLIECWKVTKAVKIGFSGGKITWKEDDGYTNNKTKEYDEIATSHLLYVTMPLMVGYASYSLLQLKFKSWYSWILSSLVGFIYMFGFVMMTPQLFINYKLKSVAHLNWRTMTYKSLNTFVDDLFAFVIKMPIMHRLACFRDDIIFFIFLYQRYIYKTDYTRVNEYGQCVEPPPEDMTLEGAAAVPAVTNGDGDGVDGDGVDGGDGAVKRRRGARDK</sequence>
<keyword evidence="9" id="KW-1185">Reference proteome</keyword>
<evidence type="ECO:0000256" key="6">
    <source>
        <dbReference type="SAM" id="MobiDB-lite"/>
    </source>
</evidence>
<feature type="compositionally biased region" description="Low complexity" evidence="6">
    <location>
        <begin position="1"/>
        <end position="13"/>
    </location>
</feature>
<evidence type="ECO:0000256" key="7">
    <source>
        <dbReference type="SAM" id="Phobius"/>
    </source>
</evidence>
<keyword evidence="4 7" id="KW-1133">Transmembrane helix</keyword>
<protein>
    <recommendedName>
        <fullName evidence="10">Cleft lip and palate associated transmembrane protein</fullName>
    </recommendedName>
</protein>
<evidence type="ECO:0000313" key="9">
    <source>
        <dbReference type="Proteomes" id="UP001165122"/>
    </source>
</evidence>
<evidence type="ECO:0000256" key="2">
    <source>
        <dbReference type="ARBA" id="ARBA00009310"/>
    </source>
</evidence>
<dbReference type="PANTHER" id="PTHR21347:SF0">
    <property type="entry name" value="LIPID SCRAMBLASE CLPTM1L"/>
    <property type="match status" value="1"/>
</dbReference>
<feature type="transmembrane region" description="Helical" evidence="7">
    <location>
        <begin position="505"/>
        <end position="523"/>
    </location>
</feature>
<organism evidence="8 9">
    <name type="scientific">Triparma laevis f. longispina</name>
    <dbReference type="NCBI Taxonomy" id="1714387"/>
    <lineage>
        <taxon>Eukaryota</taxon>
        <taxon>Sar</taxon>
        <taxon>Stramenopiles</taxon>
        <taxon>Ochrophyta</taxon>
        <taxon>Bolidophyceae</taxon>
        <taxon>Parmales</taxon>
        <taxon>Triparmaceae</taxon>
        <taxon>Triparma</taxon>
    </lineage>
</organism>
<evidence type="ECO:0000313" key="8">
    <source>
        <dbReference type="EMBL" id="GMH58386.1"/>
    </source>
</evidence>
<gene>
    <name evidence="8" type="ORF">TrLO_g7378</name>
</gene>
<dbReference type="GO" id="GO:0012505">
    <property type="term" value="C:endomembrane system"/>
    <property type="evidence" value="ECO:0007669"/>
    <property type="project" value="TreeGrafter"/>
</dbReference>
<comment type="subcellular location">
    <subcellularLocation>
        <location evidence="1">Membrane</location>
        <topology evidence="1">Multi-pass membrane protein</topology>
    </subcellularLocation>
</comment>
<feature type="transmembrane region" description="Helical" evidence="7">
    <location>
        <begin position="530"/>
        <end position="550"/>
    </location>
</feature>
<evidence type="ECO:0000256" key="4">
    <source>
        <dbReference type="ARBA" id="ARBA00022989"/>
    </source>
</evidence>
<comment type="caution">
    <text evidence="8">The sequence shown here is derived from an EMBL/GenBank/DDBJ whole genome shotgun (WGS) entry which is preliminary data.</text>
</comment>
<dbReference type="Proteomes" id="UP001165122">
    <property type="component" value="Unassembled WGS sequence"/>
</dbReference>
<feature type="transmembrane region" description="Helical" evidence="7">
    <location>
        <begin position="426"/>
        <end position="446"/>
    </location>
</feature>
<feature type="region of interest" description="Disordered" evidence="6">
    <location>
        <begin position="1"/>
        <end position="20"/>
    </location>
</feature>
<dbReference type="OrthoDB" id="378564at2759"/>